<dbReference type="PROSITE" id="PS00061">
    <property type="entry name" value="ADH_SHORT"/>
    <property type="match status" value="1"/>
</dbReference>
<feature type="region of interest" description="Disordered" evidence="2">
    <location>
        <begin position="13"/>
        <end position="34"/>
    </location>
</feature>
<dbReference type="InterPro" id="IPR020904">
    <property type="entry name" value="Sc_DH/Rdtase_CS"/>
</dbReference>
<dbReference type="Pfam" id="PF00106">
    <property type="entry name" value="adh_short"/>
    <property type="match status" value="1"/>
</dbReference>
<keyword evidence="4" id="KW-1185">Reference proteome</keyword>
<dbReference type="InterPro" id="IPR036291">
    <property type="entry name" value="NAD(P)-bd_dom_sf"/>
</dbReference>
<dbReference type="Gene3D" id="3.40.50.720">
    <property type="entry name" value="NAD(P)-binding Rossmann-like Domain"/>
    <property type="match status" value="1"/>
</dbReference>
<name>A0ABR3K3I7_TRISP</name>
<accession>A0ABR3K3I7</accession>
<sequence>MNCQENQVNIIQFGTNPTTAPPDGRNHATSSPRKAKPVGWLVGWEFFPTEPRRLQCRRFGYFHVPVQRSRSAGNKNQTGNLVQQWTDKRNVLLITTVDVGSRLYLCVVVLKSVNGETIFPPLQIHDIMYPFDGSSQFVVGCIILFVACKLVETLLRRQFVVDNLHRKAVFITGCDTGFGRNLALHLVQHGIPTFVTCKSKQAVDEVTTALAAIDSPSPSWVIQLDVTSQDSVDQAYNFVKNNLGSYELWALVNNAGILGYTKPDDWLTAEDYMQAMSKSAGRIIFMSSVLGRIGMPMLGPYTASKYAISGYVEALRQELAHRKTSAIIIEPGFFHTPLTNTGDQMDEWAEKEKPPADDVDELKRRKNMLEACQGYKNFLSTFCSTQTEVVTKAYFEAIVSRFPRYRYTVGWDAYFLWIPCSYLPTRIAIIISFIFTNMFNVSSILAQDYYQR</sequence>
<evidence type="ECO:0000313" key="4">
    <source>
        <dbReference type="Proteomes" id="UP001558632"/>
    </source>
</evidence>
<dbReference type="InterPro" id="IPR002347">
    <property type="entry name" value="SDR_fam"/>
</dbReference>
<evidence type="ECO:0000256" key="1">
    <source>
        <dbReference type="ARBA" id="ARBA00023002"/>
    </source>
</evidence>
<organism evidence="3 4">
    <name type="scientific">Trichinella spiralis</name>
    <name type="common">Trichina worm</name>
    <dbReference type="NCBI Taxonomy" id="6334"/>
    <lineage>
        <taxon>Eukaryota</taxon>
        <taxon>Metazoa</taxon>
        <taxon>Ecdysozoa</taxon>
        <taxon>Nematoda</taxon>
        <taxon>Enoplea</taxon>
        <taxon>Dorylaimia</taxon>
        <taxon>Trichinellida</taxon>
        <taxon>Trichinellidae</taxon>
        <taxon>Trichinella</taxon>
    </lineage>
</organism>
<dbReference type="SUPFAM" id="SSF51735">
    <property type="entry name" value="NAD(P)-binding Rossmann-fold domains"/>
    <property type="match status" value="1"/>
</dbReference>
<protein>
    <submittedName>
        <fullName evidence="3">17-beta-hydroxysteroid dehydrogenase type</fullName>
    </submittedName>
</protein>
<dbReference type="PANTHER" id="PTHR43313:SF7">
    <property type="entry name" value="17-BETA-HYDROXYSTEROID DEHYDROGENASE TYPE 6"/>
    <property type="match status" value="1"/>
</dbReference>
<dbReference type="EMBL" id="JBEUSY010000558">
    <property type="protein sequence ID" value="KAL1226765.1"/>
    <property type="molecule type" value="Genomic_DNA"/>
</dbReference>
<evidence type="ECO:0000256" key="2">
    <source>
        <dbReference type="SAM" id="MobiDB-lite"/>
    </source>
</evidence>
<dbReference type="PANTHER" id="PTHR43313">
    <property type="entry name" value="SHORT-CHAIN DEHYDROGENASE/REDUCTASE FAMILY 9C"/>
    <property type="match status" value="1"/>
</dbReference>
<gene>
    <name evidence="3" type="ORF">TSPI_05613</name>
</gene>
<evidence type="ECO:0000313" key="3">
    <source>
        <dbReference type="EMBL" id="KAL1226765.1"/>
    </source>
</evidence>
<proteinExistence type="predicted"/>
<keyword evidence="1" id="KW-0560">Oxidoreductase</keyword>
<reference evidence="3 4" key="1">
    <citation type="submission" date="2024-07" db="EMBL/GenBank/DDBJ databases">
        <title>Enhanced genomic and transcriptomic resources for Trichinella pseudospiralis and T. spiralis underpin the discovery of pronounced molecular differences between stages and species.</title>
        <authorList>
            <person name="Pasi K.K."/>
            <person name="La Rosa G."/>
            <person name="Gomez-Morales M.A."/>
            <person name="Tosini F."/>
            <person name="Sumanam S."/>
            <person name="Young N.D."/>
            <person name="Chang B.C."/>
            <person name="Robin G.B."/>
        </authorList>
    </citation>
    <scope>NUCLEOTIDE SEQUENCE [LARGE SCALE GENOMIC DNA]</scope>
    <source>
        <strain evidence="3">ISS534</strain>
    </source>
</reference>
<dbReference type="Proteomes" id="UP001558632">
    <property type="component" value="Unassembled WGS sequence"/>
</dbReference>
<comment type="caution">
    <text evidence="3">The sequence shown here is derived from an EMBL/GenBank/DDBJ whole genome shotgun (WGS) entry which is preliminary data.</text>
</comment>
<dbReference type="PRINTS" id="PR00081">
    <property type="entry name" value="GDHRDH"/>
</dbReference>